<feature type="region of interest" description="Disordered" evidence="2">
    <location>
        <begin position="155"/>
        <end position="174"/>
    </location>
</feature>
<evidence type="ECO:0008006" key="8">
    <source>
        <dbReference type="Google" id="ProtNLM"/>
    </source>
</evidence>
<feature type="domain" description="PKD" evidence="4">
    <location>
        <begin position="229"/>
        <end position="261"/>
    </location>
</feature>
<comment type="caution">
    <text evidence="6">The sequence shown here is derived from an EMBL/GenBank/DDBJ whole genome shotgun (WGS) entry which is preliminary data.</text>
</comment>
<dbReference type="EMBL" id="MFUP01000008">
    <property type="protein sequence ID" value="OGI87781.1"/>
    <property type="molecule type" value="Genomic_DNA"/>
</dbReference>
<keyword evidence="1" id="KW-0175">Coiled coil</keyword>
<feature type="transmembrane region" description="Helical" evidence="3">
    <location>
        <begin position="441"/>
        <end position="461"/>
    </location>
</feature>
<dbReference type="CDD" id="cd00146">
    <property type="entry name" value="PKD"/>
    <property type="match status" value="1"/>
</dbReference>
<evidence type="ECO:0000313" key="6">
    <source>
        <dbReference type="EMBL" id="OGI87781.1"/>
    </source>
</evidence>
<dbReference type="Gene3D" id="2.60.40.1260">
    <property type="entry name" value="Lamin Tail domain"/>
    <property type="match status" value="1"/>
</dbReference>
<accession>A0A1F6X0W1</accession>
<dbReference type="InterPro" id="IPR013783">
    <property type="entry name" value="Ig-like_fold"/>
</dbReference>
<dbReference type="Pfam" id="PF00801">
    <property type="entry name" value="PKD"/>
    <property type="match status" value="1"/>
</dbReference>
<dbReference type="PROSITE" id="PS51841">
    <property type="entry name" value="LTD"/>
    <property type="match status" value="1"/>
</dbReference>
<feature type="domain" description="LTD" evidence="5">
    <location>
        <begin position="17"/>
        <end position="132"/>
    </location>
</feature>
<reference evidence="6 7" key="1">
    <citation type="journal article" date="2016" name="Nat. Commun.">
        <title>Thousands of microbial genomes shed light on interconnected biogeochemical processes in an aquifer system.</title>
        <authorList>
            <person name="Anantharaman K."/>
            <person name="Brown C.T."/>
            <person name="Hug L.A."/>
            <person name="Sharon I."/>
            <person name="Castelle C.J."/>
            <person name="Probst A.J."/>
            <person name="Thomas B.C."/>
            <person name="Singh A."/>
            <person name="Wilkins M.J."/>
            <person name="Karaoz U."/>
            <person name="Brodie E.L."/>
            <person name="Williams K.H."/>
            <person name="Hubbard S.S."/>
            <person name="Banfield J.F."/>
        </authorList>
    </citation>
    <scope>NUCLEOTIDE SEQUENCE [LARGE SCALE GENOMIC DNA]</scope>
</reference>
<dbReference type="InterPro" id="IPR000601">
    <property type="entry name" value="PKD_dom"/>
</dbReference>
<dbReference type="SUPFAM" id="SSF74853">
    <property type="entry name" value="Lamin A/C globular tail domain"/>
    <property type="match status" value="2"/>
</dbReference>
<keyword evidence="3" id="KW-0812">Transmembrane</keyword>
<sequence length="478" mass="53526">MKNLIKVFFVLIIILFTHNIFAQVIINEIAWMGNSNSSSDEWIELYNLGGSDIDLTNWTLEATDDSPSITLSGFLPSFNFFLLERTDDSSAPTISADFIYTGALSNDGEHLILKNDLGEIINQIDASTGWLAGDNATKETMQWDGAVWQTGEATPRATNIGSSSNHGGESGGSSSKELIIIDENIPVFSLPTKMSTKIIAPESMIAEAPYIFSSKTLNSGGEILIKGKYTWNFGNGEIREDQENKDFEYTYSHPGEYVVILEYRKNFYNLNPDVTDRIVIEVIPADLSISNVFEDGSIELFNESDNEINIGKWSLKSNDNYFNIPKNTFILSGKKLVFSPSVTGFTNIALNQMALIYPNQKIASDYKKEPEPKKIPQKIVYENSVAKTFVQEEIDQIKEENNILVENKTNLDSNLSEIPLEASIIKTLPENRVNNKKSNSYIWFLVLIGLVSLAVLSIFFIRNSGKRTNNFDSFKIID</sequence>
<dbReference type="Proteomes" id="UP000185809">
    <property type="component" value="Unassembled WGS sequence"/>
</dbReference>
<dbReference type="Gene3D" id="2.60.40.10">
    <property type="entry name" value="Immunoglobulins"/>
    <property type="match status" value="1"/>
</dbReference>
<evidence type="ECO:0000259" key="5">
    <source>
        <dbReference type="PROSITE" id="PS51841"/>
    </source>
</evidence>
<dbReference type="InterPro" id="IPR036415">
    <property type="entry name" value="Lamin_tail_dom_sf"/>
</dbReference>
<dbReference type="SUPFAM" id="SSF49299">
    <property type="entry name" value="PKD domain"/>
    <property type="match status" value="1"/>
</dbReference>
<dbReference type="InterPro" id="IPR001322">
    <property type="entry name" value="Lamin_tail_dom"/>
</dbReference>
<evidence type="ECO:0000256" key="3">
    <source>
        <dbReference type="SAM" id="Phobius"/>
    </source>
</evidence>
<evidence type="ECO:0000259" key="4">
    <source>
        <dbReference type="PROSITE" id="PS50093"/>
    </source>
</evidence>
<evidence type="ECO:0000256" key="2">
    <source>
        <dbReference type="SAM" id="MobiDB-lite"/>
    </source>
</evidence>
<keyword evidence="3" id="KW-0472">Membrane</keyword>
<keyword evidence="3" id="KW-1133">Transmembrane helix</keyword>
<dbReference type="AlphaFoldDB" id="A0A1F6X0W1"/>
<protein>
    <recommendedName>
        <fullName evidence="8">PKD domain-containing protein</fullName>
    </recommendedName>
</protein>
<feature type="compositionally biased region" description="Low complexity" evidence="2">
    <location>
        <begin position="161"/>
        <end position="174"/>
    </location>
</feature>
<dbReference type="InterPro" id="IPR035986">
    <property type="entry name" value="PKD_dom_sf"/>
</dbReference>
<evidence type="ECO:0000256" key="1">
    <source>
        <dbReference type="SAM" id="Coils"/>
    </source>
</evidence>
<dbReference type="PROSITE" id="PS50093">
    <property type="entry name" value="PKD"/>
    <property type="match status" value="1"/>
</dbReference>
<organism evidence="6 7">
    <name type="scientific">Candidatus Nomurabacteria bacterium RIFCSPLOWO2_01_FULL_33_24</name>
    <dbReference type="NCBI Taxonomy" id="1801765"/>
    <lineage>
        <taxon>Bacteria</taxon>
        <taxon>Candidatus Nomuraibacteriota</taxon>
    </lineage>
</organism>
<gene>
    <name evidence="6" type="ORF">A2995_00690</name>
</gene>
<dbReference type="Pfam" id="PF00932">
    <property type="entry name" value="LTD"/>
    <property type="match status" value="1"/>
</dbReference>
<evidence type="ECO:0000313" key="7">
    <source>
        <dbReference type="Proteomes" id="UP000185809"/>
    </source>
</evidence>
<feature type="coiled-coil region" evidence="1">
    <location>
        <begin position="387"/>
        <end position="414"/>
    </location>
</feature>
<proteinExistence type="predicted"/>
<name>A0A1F6X0W1_9BACT</name>